<dbReference type="OrthoDB" id="9888681at2"/>
<reference evidence="1 4" key="2">
    <citation type="submission" date="2022-05" db="EMBL/GenBank/DDBJ databases">
        <title>Genome Sequencing of Bee-Associated Microbes.</title>
        <authorList>
            <person name="Dunlap C."/>
        </authorList>
    </citation>
    <scope>NUCLEOTIDE SEQUENCE [LARGE SCALE GENOMIC DNA]</scope>
    <source>
        <strain evidence="1 4">NRRL B-23120</strain>
    </source>
</reference>
<organism evidence="2 3">
    <name type="scientific">Paenibacillus chitinolyticus</name>
    <dbReference type="NCBI Taxonomy" id="79263"/>
    <lineage>
        <taxon>Bacteria</taxon>
        <taxon>Bacillati</taxon>
        <taxon>Bacillota</taxon>
        <taxon>Bacilli</taxon>
        <taxon>Bacillales</taxon>
        <taxon>Paenibacillaceae</taxon>
        <taxon>Paenibacillus</taxon>
    </lineage>
</organism>
<reference evidence="2 3" key="1">
    <citation type="submission" date="2018-01" db="EMBL/GenBank/DDBJ databases">
        <title>The whole genome sequencing and assembly of Paenibacillus chitinolyticus KCCM 41400 strain.</title>
        <authorList>
            <person name="Kim J.-Y."/>
            <person name="Park M.-K."/>
            <person name="Lee Y.-J."/>
            <person name="Yi H."/>
            <person name="Bahn Y.-S."/>
            <person name="Kim J.F."/>
            <person name="Lee D.-W."/>
        </authorList>
    </citation>
    <scope>NUCLEOTIDE SEQUENCE [LARGE SCALE GENOMIC DNA]</scope>
    <source>
        <strain evidence="2 3">KCCM 41400</strain>
    </source>
</reference>
<dbReference type="AlphaFoldDB" id="A0A410WTC8"/>
<dbReference type="RefSeq" id="WP_042229132.1">
    <property type="nucleotide sequence ID" value="NZ_CP026520.1"/>
</dbReference>
<name>A0A410WTC8_9BACL</name>
<evidence type="ECO:0000313" key="2">
    <source>
        <dbReference type="EMBL" id="QAV17600.1"/>
    </source>
</evidence>
<dbReference type="EMBL" id="JAMDMJ010000008">
    <property type="protein sequence ID" value="MCY9595853.1"/>
    <property type="molecule type" value="Genomic_DNA"/>
</dbReference>
<dbReference type="KEGG" id="pchi:PC41400_07955"/>
<dbReference type="GeneID" id="95374745"/>
<sequence>MSKQSQEVVDLFENVCELIESVRGSQERFEKRFEQFQKELTAQLNRIDDNNKVTAAEAKYDITFLAKEYGQLKLEMSRLNQA</sequence>
<proteinExistence type="predicted"/>
<accession>A0A410WTC8</accession>
<dbReference type="Proteomes" id="UP000288943">
    <property type="component" value="Chromosome"/>
</dbReference>
<dbReference type="Proteomes" id="UP001527202">
    <property type="component" value="Unassembled WGS sequence"/>
</dbReference>
<gene>
    <name evidence="1" type="ORF">M5X16_08715</name>
    <name evidence="2" type="ORF">PC41400_07955</name>
</gene>
<evidence type="ECO:0000313" key="4">
    <source>
        <dbReference type="Proteomes" id="UP001527202"/>
    </source>
</evidence>
<dbReference type="EMBL" id="CP026520">
    <property type="protein sequence ID" value="QAV17600.1"/>
    <property type="molecule type" value="Genomic_DNA"/>
</dbReference>
<protein>
    <submittedName>
        <fullName evidence="2">Uncharacterized protein</fullName>
    </submittedName>
</protein>
<keyword evidence="4" id="KW-1185">Reference proteome</keyword>
<evidence type="ECO:0000313" key="1">
    <source>
        <dbReference type="EMBL" id="MCY9595853.1"/>
    </source>
</evidence>
<evidence type="ECO:0000313" key="3">
    <source>
        <dbReference type="Proteomes" id="UP000288943"/>
    </source>
</evidence>